<evidence type="ECO:0000313" key="3">
    <source>
        <dbReference type="Proteomes" id="UP000070810"/>
    </source>
</evidence>
<keyword evidence="1" id="KW-1133">Transmembrane helix</keyword>
<keyword evidence="1" id="KW-0812">Transmembrane</keyword>
<reference evidence="2 3" key="1">
    <citation type="journal article" date="2016" name="Front. Microbiol.">
        <title>Genomic Resource of Rice Seed Associated Bacteria.</title>
        <authorList>
            <person name="Midha S."/>
            <person name="Bansal K."/>
            <person name="Sharma S."/>
            <person name="Kumar N."/>
            <person name="Patil P.P."/>
            <person name="Chaudhry V."/>
            <person name="Patil P.B."/>
        </authorList>
    </citation>
    <scope>NUCLEOTIDE SEQUENCE [LARGE SCALE GENOMIC DNA]</scope>
    <source>
        <strain evidence="2 3">NS354</strain>
    </source>
</reference>
<dbReference type="RefSeq" id="WP_241490537.1">
    <property type="nucleotide sequence ID" value="NZ_LDRK01000120.1"/>
</dbReference>
<protein>
    <recommendedName>
        <fullName evidence="1">SURF1-like protein</fullName>
    </recommendedName>
</protein>
<comment type="subcellular location">
    <subcellularLocation>
        <location evidence="1">Cell membrane</location>
        <topology evidence="1">Multi-pass membrane protein</topology>
    </subcellularLocation>
</comment>
<comment type="similarity">
    <text evidence="1">Belongs to the SURF1 family.</text>
</comment>
<accession>A0A147EBV5</accession>
<dbReference type="AlphaFoldDB" id="A0A147EBV5"/>
<sequence length="282" mass="29966">MSPRKVEYLGEPTLAQVMRRPSWILALLLALGIAVAFAALAQWQAGIAVQSQQQEQVDTESERSLASVTSFDQGVTDAGAGVVVRLGGRFVVDDFSVVAPRENGGATGAWVVGNLVTDGPDAEPGAHLAVAIGWAATVADAERAAETLAAERTSAEAREITGRYMPPEGPRVPDADEDPLTLRAMSPAALANIWSAVDGPVYSGYLVLHDDPGSAPLLDAAGLAPIDSVAPLPADAVNWLNVFYALEWLVFGGFAIFFWYRLARDAWEKEHEMLLLEAEADA</sequence>
<dbReference type="GO" id="GO:0005886">
    <property type="term" value="C:plasma membrane"/>
    <property type="evidence" value="ECO:0007669"/>
    <property type="project" value="UniProtKB-SubCell"/>
</dbReference>
<evidence type="ECO:0000313" key="2">
    <source>
        <dbReference type="EMBL" id="KTR81649.1"/>
    </source>
</evidence>
<proteinExistence type="inferred from homology"/>
<comment type="caution">
    <text evidence="2">The sequence shown here is derived from an EMBL/GenBank/DDBJ whole genome shotgun (WGS) entry which is preliminary data.</text>
</comment>
<name>A0A147EBV5_9MICO</name>
<dbReference type="PATRIC" id="fig|1079994.3.peg.385"/>
<keyword evidence="3" id="KW-1185">Reference proteome</keyword>
<comment type="caution">
    <text evidence="1">Lacks conserved residue(s) required for the propagation of feature annotation.</text>
</comment>
<dbReference type="InterPro" id="IPR002994">
    <property type="entry name" value="Surf1/Shy1"/>
</dbReference>
<gene>
    <name evidence="2" type="ORF">NS354_12290</name>
</gene>
<feature type="transmembrane region" description="Helical" evidence="1">
    <location>
        <begin position="239"/>
        <end position="260"/>
    </location>
</feature>
<dbReference type="Proteomes" id="UP000070810">
    <property type="component" value="Unassembled WGS sequence"/>
</dbReference>
<organism evidence="2 3">
    <name type="scientific">Leucobacter chromiiresistens</name>
    <dbReference type="NCBI Taxonomy" id="1079994"/>
    <lineage>
        <taxon>Bacteria</taxon>
        <taxon>Bacillati</taxon>
        <taxon>Actinomycetota</taxon>
        <taxon>Actinomycetes</taxon>
        <taxon>Micrococcales</taxon>
        <taxon>Microbacteriaceae</taxon>
        <taxon>Leucobacter</taxon>
    </lineage>
</organism>
<keyword evidence="1" id="KW-1003">Cell membrane</keyword>
<evidence type="ECO:0000256" key="1">
    <source>
        <dbReference type="RuleBase" id="RU363076"/>
    </source>
</evidence>
<dbReference type="EMBL" id="LDRK01000120">
    <property type="protein sequence ID" value="KTR81649.1"/>
    <property type="molecule type" value="Genomic_DNA"/>
</dbReference>
<dbReference type="Pfam" id="PF02104">
    <property type="entry name" value="SURF1"/>
    <property type="match status" value="1"/>
</dbReference>
<keyword evidence="1" id="KW-0472">Membrane</keyword>